<name>A0A9P5YN41_9AGAR</name>
<organism evidence="2 3">
    <name type="scientific">Pholiota conissans</name>
    <dbReference type="NCBI Taxonomy" id="109636"/>
    <lineage>
        <taxon>Eukaryota</taxon>
        <taxon>Fungi</taxon>
        <taxon>Dikarya</taxon>
        <taxon>Basidiomycota</taxon>
        <taxon>Agaricomycotina</taxon>
        <taxon>Agaricomycetes</taxon>
        <taxon>Agaricomycetidae</taxon>
        <taxon>Agaricales</taxon>
        <taxon>Agaricineae</taxon>
        <taxon>Strophariaceae</taxon>
        <taxon>Pholiota</taxon>
    </lineage>
</organism>
<proteinExistence type="predicted"/>
<comment type="caution">
    <text evidence="2">The sequence shown here is derived from an EMBL/GenBank/DDBJ whole genome shotgun (WGS) entry which is preliminary data.</text>
</comment>
<dbReference type="EMBL" id="MU155494">
    <property type="protein sequence ID" value="KAF9472817.1"/>
    <property type="molecule type" value="Genomic_DNA"/>
</dbReference>
<feature type="compositionally biased region" description="Basic and acidic residues" evidence="1">
    <location>
        <begin position="11"/>
        <end position="45"/>
    </location>
</feature>
<feature type="region of interest" description="Disordered" evidence="1">
    <location>
        <begin position="1"/>
        <end position="58"/>
    </location>
</feature>
<evidence type="ECO:0000256" key="1">
    <source>
        <dbReference type="SAM" id="MobiDB-lite"/>
    </source>
</evidence>
<dbReference type="Proteomes" id="UP000807469">
    <property type="component" value="Unassembled WGS sequence"/>
</dbReference>
<dbReference type="AlphaFoldDB" id="A0A9P5YN41"/>
<evidence type="ECO:0000313" key="3">
    <source>
        <dbReference type="Proteomes" id="UP000807469"/>
    </source>
</evidence>
<sequence length="103" mass="12203">MDTQESITSRLDFETLPRAKQEEIKDRRRDRQAAYRESHREELRDKQRRRRYDPFAAPDFRQGMYKEVKSSLQREESVTAIECGGSSVQIILWSLETPPQQTG</sequence>
<keyword evidence="3" id="KW-1185">Reference proteome</keyword>
<evidence type="ECO:0000313" key="2">
    <source>
        <dbReference type="EMBL" id="KAF9472817.1"/>
    </source>
</evidence>
<gene>
    <name evidence="2" type="ORF">BDN70DRAFT_900248</name>
</gene>
<reference evidence="2" key="1">
    <citation type="submission" date="2020-11" db="EMBL/GenBank/DDBJ databases">
        <authorList>
            <consortium name="DOE Joint Genome Institute"/>
            <person name="Ahrendt S."/>
            <person name="Riley R."/>
            <person name="Andreopoulos W."/>
            <person name="Labutti K."/>
            <person name="Pangilinan J."/>
            <person name="Ruiz-Duenas F.J."/>
            <person name="Barrasa J.M."/>
            <person name="Sanchez-Garcia M."/>
            <person name="Camarero S."/>
            <person name="Miyauchi S."/>
            <person name="Serrano A."/>
            <person name="Linde D."/>
            <person name="Babiker R."/>
            <person name="Drula E."/>
            <person name="Ayuso-Fernandez I."/>
            <person name="Pacheco R."/>
            <person name="Padilla G."/>
            <person name="Ferreira P."/>
            <person name="Barriuso J."/>
            <person name="Kellner H."/>
            <person name="Castanera R."/>
            <person name="Alfaro M."/>
            <person name="Ramirez L."/>
            <person name="Pisabarro A.G."/>
            <person name="Kuo A."/>
            <person name="Tritt A."/>
            <person name="Lipzen A."/>
            <person name="He G."/>
            <person name="Yan M."/>
            <person name="Ng V."/>
            <person name="Cullen D."/>
            <person name="Martin F."/>
            <person name="Rosso M.-N."/>
            <person name="Henrissat B."/>
            <person name="Hibbett D."/>
            <person name="Martinez A.T."/>
            <person name="Grigoriev I.V."/>
        </authorList>
    </citation>
    <scope>NUCLEOTIDE SEQUENCE</scope>
    <source>
        <strain evidence="2">CIRM-BRFM 674</strain>
    </source>
</reference>
<protein>
    <submittedName>
        <fullName evidence="2">Uncharacterized protein</fullName>
    </submittedName>
</protein>
<accession>A0A9P5YN41</accession>